<comment type="caution">
    <text evidence="2">The sequence shown here is derived from an EMBL/GenBank/DDBJ whole genome shotgun (WGS) entry which is preliminary data.</text>
</comment>
<dbReference type="InterPro" id="IPR036397">
    <property type="entry name" value="RNaseH_sf"/>
</dbReference>
<proteinExistence type="predicted"/>
<accession>A0AAV7SG90</accession>
<protein>
    <recommendedName>
        <fullName evidence="1">Integrase catalytic domain-containing protein</fullName>
    </recommendedName>
</protein>
<dbReference type="PROSITE" id="PS50994">
    <property type="entry name" value="INTEGRASE"/>
    <property type="match status" value="1"/>
</dbReference>
<dbReference type="InterPro" id="IPR001584">
    <property type="entry name" value="Integrase_cat-core"/>
</dbReference>
<dbReference type="Proteomes" id="UP001066276">
    <property type="component" value="Chromosome 4_2"/>
</dbReference>
<evidence type="ECO:0000313" key="2">
    <source>
        <dbReference type="EMBL" id="KAJ1163048.1"/>
    </source>
</evidence>
<dbReference type="AlphaFoldDB" id="A0AAV7SG90"/>
<reference evidence="2" key="1">
    <citation type="journal article" date="2022" name="bioRxiv">
        <title>Sequencing and chromosome-scale assembly of the giantPleurodeles waltlgenome.</title>
        <authorList>
            <person name="Brown T."/>
            <person name="Elewa A."/>
            <person name="Iarovenko S."/>
            <person name="Subramanian E."/>
            <person name="Araus A.J."/>
            <person name="Petzold A."/>
            <person name="Susuki M."/>
            <person name="Suzuki K.-i.T."/>
            <person name="Hayashi T."/>
            <person name="Toyoda A."/>
            <person name="Oliveira C."/>
            <person name="Osipova E."/>
            <person name="Leigh N.D."/>
            <person name="Simon A."/>
            <person name="Yun M.H."/>
        </authorList>
    </citation>
    <scope>NUCLEOTIDE SEQUENCE</scope>
    <source>
        <strain evidence="2">20211129_DDA</strain>
        <tissue evidence="2">Liver</tissue>
    </source>
</reference>
<dbReference type="SUPFAM" id="SSF53098">
    <property type="entry name" value="Ribonuclease H-like"/>
    <property type="match status" value="1"/>
</dbReference>
<dbReference type="GO" id="GO:0003676">
    <property type="term" value="F:nucleic acid binding"/>
    <property type="evidence" value="ECO:0007669"/>
    <property type="project" value="InterPro"/>
</dbReference>
<name>A0AAV7SG90_PLEWA</name>
<sequence>MKGFLDSCGIRHARTALYNPRANGIVERANRMIKSGLQLAVVNGLDAGSVISELVWGYRTTENTTSCRVPFVDMRGRKPVSKLRPAWMERLLGGGGAFNGDSANETGDDNERIKPGDWVKIKSGRVRQGFSKFLGPFKVLQVHRWHVLLDNGQRWNFRRVAKFSSALEGGCARRGDDCSGYMLMKDEDLNGSSGGERKQFDGGSGDAVVGRSEVIIDAPVTCSDSMGASTCVPSLVSPRTVGFPRTTRCRRPPGFLNDYVT</sequence>
<dbReference type="InterPro" id="IPR012337">
    <property type="entry name" value="RNaseH-like_sf"/>
</dbReference>
<keyword evidence="3" id="KW-1185">Reference proteome</keyword>
<dbReference type="GO" id="GO:0015074">
    <property type="term" value="P:DNA integration"/>
    <property type="evidence" value="ECO:0007669"/>
    <property type="project" value="InterPro"/>
</dbReference>
<evidence type="ECO:0000313" key="3">
    <source>
        <dbReference type="Proteomes" id="UP001066276"/>
    </source>
</evidence>
<evidence type="ECO:0000259" key="1">
    <source>
        <dbReference type="PROSITE" id="PS50994"/>
    </source>
</evidence>
<dbReference type="EMBL" id="JANPWB010000008">
    <property type="protein sequence ID" value="KAJ1163048.1"/>
    <property type="molecule type" value="Genomic_DNA"/>
</dbReference>
<dbReference type="Gene3D" id="3.30.420.10">
    <property type="entry name" value="Ribonuclease H-like superfamily/Ribonuclease H"/>
    <property type="match status" value="1"/>
</dbReference>
<organism evidence="2 3">
    <name type="scientific">Pleurodeles waltl</name>
    <name type="common">Iberian ribbed newt</name>
    <dbReference type="NCBI Taxonomy" id="8319"/>
    <lineage>
        <taxon>Eukaryota</taxon>
        <taxon>Metazoa</taxon>
        <taxon>Chordata</taxon>
        <taxon>Craniata</taxon>
        <taxon>Vertebrata</taxon>
        <taxon>Euteleostomi</taxon>
        <taxon>Amphibia</taxon>
        <taxon>Batrachia</taxon>
        <taxon>Caudata</taxon>
        <taxon>Salamandroidea</taxon>
        <taxon>Salamandridae</taxon>
        <taxon>Pleurodelinae</taxon>
        <taxon>Pleurodeles</taxon>
    </lineage>
</organism>
<feature type="domain" description="Integrase catalytic" evidence="1">
    <location>
        <begin position="1"/>
        <end position="87"/>
    </location>
</feature>
<gene>
    <name evidence="2" type="ORF">NDU88_003511</name>
</gene>